<protein>
    <submittedName>
        <fullName evidence="1">Uncharacterized protein</fullName>
    </submittedName>
</protein>
<gene>
    <name evidence="1" type="ORF">FYJ73_02100</name>
</gene>
<keyword evidence="2" id="KW-1185">Reference proteome</keyword>
<dbReference type="RefSeq" id="WP_154533058.1">
    <property type="nucleotide sequence ID" value="NZ_VUNG01000003.1"/>
</dbReference>
<comment type="caution">
    <text evidence="1">The sequence shown here is derived from an EMBL/GenBank/DDBJ whole genome shotgun (WGS) entry which is preliminary data.</text>
</comment>
<evidence type="ECO:0000313" key="2">
    <source>
        <dbReference type="Proteomes" id="UP000438914"/>
    </source>
</evidence>
<reference evidence="1 2" key="1">
    <citation type="submission" date="2019-08" db="EMBL/GenBank/DDBJ databases">
        <title>In-depth cultivation of the pig gut microbiome towards novel bacterial diversity and tailored functional studies.</title>
        <authorList>
            <person name="Wylensek D."/>
            <person name="Hitch T.C.A."/>
            <person name="Clavel T."/>
        </authorList>
    </citation>
    <scope>NUCLEOTIDE SEQUENCE [LARGE SCALE GENOMIC DNA]</scope>
    <source>
        <strain evidence="1 2">LKV-178-WT-2A</strain>
    </source>
</reference>
<name>A0A7K0KC32_9BACT</name>
<accession>A0A7K0KC32</accession>
<dbReference type="Proteomes" id="UP000438914">
    <property type="component" value="Unassembled WGS sequence"/>
</dbReference>
<dbReference type="EMBL" id="VUNG01000003">
    <property type="protein sequence ID" value="MST83486.1"/>
    <property type="molecule type" value="Genomic_DNA"/>
</dbReference>
<organism evidence="1 2">
    <name type="scientific">Hallella mizrahii</name>
    <dbReference type="NCBI Taxonomy" id="2606637"/>
    <lineage>
        <taxon>Bacteria</taxon>
        <taxon>Pseudomonadati</taxon>
        <taxon>Bacteroidota</taxon>
        <taxon>Bacteroidia</taxon>
        <taxon>Bacteroidales</taxon>
        <taxon>Prevotellaceae</taxon>
        <taxon>Hallella</taxon>
    </lineage>
</organism>
<dbReference type="AlphaFoldDB" id="A0A7K0KC32"/>
<evidence type="ECO:0000313" key="1">
    <source>
        <dbReference type="EMBL" id="MST83486.1"/>
    </source>
</evidence>
<proteinExistence type="predicted"/>
<sequence>MARLWQDDYWLLLLQLYLKAPQGVKPLYSRALIDVALRTHLKPQYIYRKLSRLRRIDTPLLQELWNRYAEKPARLKAVVKKLQMMDGFGNAEEFYDGVEATREWERDFKPVSAEEAARGKDAVTPVKLIAILDLYYQLVPATMVPSTPEVAALAKLLRMSAQEVADIMTVYQACDPFLSEDEGRKSPLYEPCRNIWRRFGNDDPEKLAALAAQLKDYWK</sequence>